<proteinExistence type="predicted"/>
<feature type="active site" description="Nucleophile" evidence="1">
    <location>
        <position position="144"/>
    </location>
</feature>
<evidence type="ECO:0000313" key="3">
    <source>
        <dbReference type="EMBL" id="GGB71992.1"/>
    </source>
</evidence>
<dbReference type="EMBL" id="BMKF01000002">
    <property type="protein sequence ID" value="GGB71992.1"/>
    <property type="molecule type" value="Genomic_DNA"/>
</dbReference>
<gene>
    <name evidence="3" type="ORF">GCM10011503_20820</name>
</gene>
<sequence>MTAHFMATPDRKLSGQGVRFDCAIGKGGMVPQADKAEGDGGSPIGRWMMKRVFWRPDRVDRPKTGLPTVPLRLQDGWCDAAMDPLYNRPVTTAYPARHETLWRDDHVYDIIVELSHNQDPVIAGKGSAIFMHVAKPDYADTEGCIALAIDDLKAVLEKCGPGSVLEISA</sequence>
<keyword evidence="4" id="KW-1185">Reference proteome</keyword>
<evidence type="ECO:0000313" key="4">
    <source>
        <dbReference type="Proteomes" id="UP000628854"/>
    </source>
</evidence>
<accession>A0ABQ1JQ62</accession>
<dbReference type="InterPro" id="IPR005490">
    <property type="entry name" value="LD_TPept_cat_dom"/>
</dbReference>
<dbReference type="Pfam" id="PF03734">
    <property type="entry name" value="YkuD"/>
    <property type="match status" value="1"/>
</dbReference>
<comment type="pathway">
    <text evidence="1">Cell wall biogenesis; peptidoglycan biosynthesis.</text>
</comment>
<dbReference type="PANTHER" id="PTHR38589:SF1">
    <property type="entry name" value="BLR0621 PROTEIN"/>
    <property type="match status" value="1"/>
</dbReference>
<feature type="domain" description="L,D-TPase catalytic" evidence="2">
    <location>
        <begin position="1"/>
        <end position="168"/>
    </location>
</feature>
<evidence type="ECO:0000259" key="2">
    <source>
        <dbReference type="PROSITE" id="PS52029"/>
    </source>
</evidence>
<keyword evidence="1" id="KW-0573">Peptidoglycan synthesis</keyword>
<evidence type="ECO:0000256" key="1">
    <source>
        <dbReference type="PROSITE-ProRule" id="PRU01373"/>
    </source>
</evidence>
<reference evidence="4" key="1">
    <citation type="journal article" date="2019" name="Int. J. Syst. Evol. Microbiol.">
        <title>The Global Catalogue of Microorganisms (GCM) 10K type strain sequencing project: providing services to taxonomists for standard genome sequencing and annotation.</title>
        <authorList>
            <consortium name="The Broad Institute Genomics Platform"/>
            <consortium name="The Broad Institute Genome Sequencing Center for Infectious Disease"/>
            <person name="Wu L."/>
            <person name="Ma J."/>
        </authorList>
    </citation>
    <scope>NUCLEOTIDE SEQUENCE [LARGE SCALE GENOMIC DNA]</scope>
    <source>
        <strain evidence="4">CGMCC 1.15928</strain>
    </source>
</reference>
<organism evidence="3 4">
    <name type="scientific">Henriciella pelagia</name>
    <dbReference type="NCBI Taxonomy" id="1977912"/>
    <lineage>
        <taxon>Bacteria</taxon>
        <taxon>Pseudomonadati</taxon>
        <taxon>Pseudomonadota</taxon>
        <taxon>Alphaproteobacteria</taxon>
        <taxon>Hyphomonadales</taxon>
        <taxon>Hyphomonadaceae</taxon>
        <taxon>Henriciella</taxon>
    </lineage>
</organism>
<dbReference type="PROSITE" id="PS52029">
    <property type="entry name" value="LD_TPASE"/>
    <property type="match status" value="1"/>
</dbReference>
<keyword evidence="1" id="KW-0133">Cell shape</keyword>
<keyword evidence="1" id="KW-0961">Cell wall biogenesis/degradation</keyword>
<feature type="active site" description="Proton donor/acceptor" evidence="1">
    <location>
        <position position="132"/>
    </location>
</feature>
<dbReference type="RefSeq" id="WP_233123940.1">
    <property type="nucleotide sequence ID" value="NZ_BMKF01000002.1"/>
</dbReference>
<name>A0ABQ1JQ62_9PROT</name>
<dbReference type="PANTHER" id="PTHR38589">
    <property type="entry name" value="BLR0621 PROTEIN"/>
    <property type="match status" value="1"/>
</dbReference>
<dbReference type="Proteomes" id="UP000628854">
    <property type="component" value="Unassembled WGS sequence"/>
</dbReference>
<protein>
    <recommendedName>
        <fullName evidence="2">L,D-TPase catalytic domain-containing protein</fullName>
    </recommendedName>
</protein>
<comment type="caution">
    <text evidence="3">The sequence shown here is derived from an EMBL/GenBank/DDBJ whole genome shotgun (WGS) entry which is preliminary data.</text>
</comment>